<sequence>MAEERVVNGSKTGGYDLHLDRIENKWAQYLPGVDYAIISSAHWFFRPIYLHEDGNVIGCVYCDAKNISHVQPSFAVPRVFRTALKYINDCKECGRLLTFVRTFSPSHFENGAWNTGGRCNRTSPYTGKQINLGSSEEWDLKIAQLEEIERLKKNGVNKGKRFEALDVTKAMMMRPDGHPDIHWNNQYMQGYSDCVHWCLPGPIDVWNDLLMAVFRKQDYSSLV</sequence>
<dbReference type="AlphaFoldDB" id="A0A7J6WVZ6"/>
<organism evidence="3 4">
    <name type="scientific">Thalictrum thalictroides</name>
    <name type="common">Rue-anemone</name>
    <name type="synonym">Anemone thalictroides</name>
    <dbReference type="NCBI Taxonomy" id="46969"/>
    <lineage>
        <taxon>Eukaryota</taxon>
        <taxon>Viridiplantae</taxon>
        <taxon>Streptophyta</taxon>
        <taxon>Embryophyta</taxon>
        <taxon>Tracheophyta</taxon>
        <taxon>Spermatophyta</taxon>
        <taxon>Magnoliopsida</taxon>
        <taxon>Ranunculales</taxon>
        <taxon>Ranunculaceae</taxon>
        <taxon>Thalictroideae</taxon>
        <taxon>Thalictrum</taxon>
    </lineage>
</organism>
<proteinExistence type="inferred from homology"/>
<dbReference type="OrthoDB" id="630188at2759"/>
<dbReference type="PANTHER" id="PTHR32285:SF28">
    <property type="entry name" value="XYLOGLUCAN O-ACETYLTRANSFERASE 2"/>
    <property type="match status" value="1"/>
</dbReference>
<evidence type="ECO:0000313" key="3">
    <source>
        <dbReference type="EMBL" id="KAF5200252.1"/>
    </source>
</evidence>
<name>A0A7J6WVZ6_THATH</name>
<gene>
    <name evidence="3" type="ORF">FRX31_010161</name>
</gene>
<comment type="caution">
    <text evidence="3">The sequence shown here is derived from an EMBL/GenBank/DDBJ whole genome shotgun (WGS) entry which is preliminary data.</text>
</comment>
<dbReference type="GO" id="GO:0016413">
    <property type="term" value="F:O-acetyltransferase activity"/>
    <property type="evidence" value="ECO:0007669"/>
    <property type="project" value="InterPro"/>
</dbReference>
<accession>A0A7J6WVZ6</accession>
<dbReference type="GO" id="GO:0005794">
    <property type="term" value="C:Golgi apparatus"/>
    <property type="evidence" value="ECO:0007669"/>
    <property type="project" value="TreeGrafter"/>
</dbReference>
<protein>
    <submittedName>
        <fullName evidence="3">Trichome birefringence-like</fullName>
    </submittedName>
</protein>
<keyword evidence="4" id="KW-1185">Reference proteome</keyword>
<dbReference type="InterPro" id="IPR029962">
    <property type="entry name" value="TBL"/>
</dbReference>
<dbReference type="EMBL" id="JABWDY010010961">
    <property type="protein sequence ID" value="KAF5200252.1"/>
    <property type="molecule type" value="Genomic_DNA"/>
</dbReference>
<evidence type="ECO:0000259" key="2">
    <source>
        <dbReference type="Pfam" id="PF13839"/>
    </source>
</evidence>
<evidence type="ECO:0000256" key="1">
    <source>
        <dbReference type="ARBA" id="ARBA00007727"/>
    </source>
</evidence>
<dbReference type="PANTHER" id="PTHR32285">
    <property type="entry name" value="PROTEIN TRICHOME BIREFRINGENCE-LIKE 9-RELATED"/>
    <property type="match status" value="1"/>
</dbReference>
<reference evidence="3 4" key="1">
    <citation type="submission" date="2020-06" db="EMBL/GenBank/DDBJ databases">
        <title>Transcriptomic and genomic resources for Thalictrum thalictroides and T. hernandezii: Facilitating candidate gene discovery in an emerging model plant lineage.</title>
        <authorList>
            <person name="Arias T."/>
            <person name="Riano-Pachon D.M."/>
            <person name="Di Stilio V.S."/>
        </authorList>
    </citation>
    <scope>NUCLEOTIDE SEQUENCE [LARGE SCALE GENOMIC DNA]</scope>
    <source>
        <strain evidence="4">cv. WT478/WT964</strain>
        <tissue evidence="3">Leaves</tissue>
    </source>
</reference>
<evidence type="ECO:0000313" key="4">
    <source>
        <dbReference type="Proteomes" id="UP000554482"/>
    </source>
</evidence>
<dbReference type="Pfam" id="PF13839">
    <property type="entry name" value="PC-Esterase"/>
    <property type="match status" value="1"/>
</dbReference>
<dbReference type="InterPro" id="IPR026057">
    <property type="entry name" value="TBL_C"/>
</dbReference>
<feature type="domain" description="Trichome birefringence-like C-terminal" evidence="2">
    <location>
        <begin position="7"/>
        <end position="212"/>
    </location>
</feature>
<dbReference type="Proteomes" id="UP000554482">
    <property type="component" value="Unassembled WGS sequence"/>
</dbReference>
<comment type="similarity">
    <text evidence="1">Belongs to the PC-esterase family. TBL subfamily.</text>
</comment>